<evidence type="ECO:0000259" key="3">
    <source>
        <dbReference type="PROSITE" id="PS50930"/>
    </source>
</evidence>
<dbReference type="Pfam" id="PF04397">
    <property type="entry name" value="LytTR"/>
    <property type="match status" value="1"/>
</dbReference>
<evidence type="ECO:0000256" key="1">
    <source>
        <dbReference type="PROSITE-ProRule" id="PRU00169"/>
    </source>
</evidence>
<keyword evidence="5" id="KW-1185">Reference proteome</keyword>
<dbReference type="InterPro" id="IPR001789">
    <property type="entry name" value="Sig_transdc_resp-reg_receiver"/>
</dbReference>
<dbReference type="PROSITE" id="PS50930">
    <property type="entry name" value="HTH_LYTTR"/>
    <property type="match status" value="1"/>
</dbReference>
<reference evidence="4 5" key="1">
    <citation type="submission" date="2023-12" db="EMBL/GenBank/DDBJ databases">
        <title>Novel species of the genus Arcicella isolated from rivers.</title>
        <authorList>
            <person name="Lu H."/>
        </authorList>
    </citation>
    <scope>NUCLEOTIDE SEQUENCE [LARGE SCALE GENOMIC DNA]</scope>
    <source>
        <strain evidence="4 5">DC2W</strain>
    </source>
</reference>
<dbReference type="Gene3D" id="3.40.50.2300">
    <property type="match status" value="1"/>
</dbReference>
<evidence type="ECO:0000313" key="5">
    <source>
        <dbReference type="Proteomes" id="UP001303899"/>
    </source>
</evidence>
<feature type="domain" description="HTH LytTR-type" evidence="3">
    <location>
        <begin position="153"/>
        <end position="251"/>
    </location>
</feature>
<dbReference type="Gene3D" id="2.40.50.1020">
    <property type="entry name" value="LytTr DNA-binding domain"/>
    <property type="match status" value="1"/>
</dbReference>
<dbReference type="GO" id="GO:0003677">
    <property type="term" value="F:DNA binding"/>
    <property type="evidence" value="ECO:0007669"/>
    <property type="project" value="UniProtKB-KW"/>
</dbReference>
<keyword evidence="1" id="KW-0597">Phosphoprotein</keyword>
<accession>A0ABU5S601</accession>
<dbReference type="InterPro" id="IPR011006">
    <property type="entry name" value="CheY-like_superfamily"/>
</dbReference>
<protein>
    <submittedName>
        <fullName evidence="4">LytTR family DNA-binding domain-containing protein</fullName>
    </submittedName>
</protein>
<gene>
    <name evidence="4" type="ORF">VB776_13395</name>
</gene>
<dbReference type="EMBL" id="JAYGIL010000015">
    <property type="protein sequence ID" value="MEA5403917.1"/>
    <property type="molecule type" value="Genomic_DNA"/>
</dbReference>
<keyword evidence="4" id="KW-0238">DNA-binding</keyword>
<dbReference type="SMART" id="SM00448">
    <property type="entry name" value="REC"/>
    <property type="match status" value="1"/>
</dbReference>
<organism evidence="4 5">
    <name type="scientific">Arcicella gelida</name>
    <dbReference type="NCBI Taxonomy" id="2984195"/>
    <lineage>
        <taxon>Bacteria</taxon>
        <taxon>Pseudomonadati</taxon>
        <taxon>Bacteroidota</taxon>
        <taxon>Cytophagia</taxon>
        <taxon>Cytophagales</taxon>
        <taxon>Flectobacillaceae</taxon>
        <taxon>Arcicella</taxon>
    </lineage>
</organism>
<comment type="caution">
    <text evidence="4">The sequence shown here is derived from an EMBL/GenBank/DDBJ whole genome shotgun (WGS) entry which is preliminary data.</text>
</comment>
<dbReference type="Proteomes" id="UP001303899">
    <property type="component" value="Unassembled WGS sequence"/>
</dbReference>
<dbReference type="PANTHER" id="PTHR37299">
    <property type="entry name" value="TRANSCRIPTIONAL REGULATOR-RELATED"/>
    <property type="match status" value="1"/>
</dbReference>
<dbReference type="SUPFAM" id="SSF52172">
    <property type="entry name" value="CheY-like"/>
    <property type="match status" value="1"/>
</dbReference>
<dbReference type="InterPro" id="IPR046947">
    <property type="entry name" value="LytR-like"/>
</dbReference>
<dbReference type="RefSeq" id="WP_323330466.1">
    <property type="nucleotide sequence ID" value="NZ_JAYGIL010000015.1"/>
</dbReference>
<evidence type="ECO:0000259" key="2">
    <source>
        <dbReference type="PROSITE" id="PS50110"/>
    </source>
</evidence>
<feature type="domain" description="Response regulatory" evidence="2">
    <location>
        <begin position="4"/>
        <end position="115"/>
    </location>
</feature>
<dbReference type="PROSITE" id="PS50110">
    <property type="entry name" value="RESPONSE_REGULATORY"/>
    <property type="match status" value="1"/>
</dbReference>
<dbReference type="SMART" id="SM00850">
    <property type="entry name" value="LytTR"/>
    <property type="match status" value="1"/>
</dbReference>
<feature type="modified residue" description="4-aspartylphosphate" evidence="1">
    <location>
        <position position="55"/>
    </location>
</feature>
<dbReference type="PANTHER" id="PTHR37299:SF1">
    <property type="entry name" value="STAGE 0 SPORULATION PROTEIN A HOMOLOG"/>
    <property type="match status" value="1"/>
</dbReference>
<name>A0ABU5S601_9BACT</name>
<evidence type="ECO:0000313" key="4">
    <source>
        <dbReference type="EMBL" id="MEA5403917.1"/>
    </source>
</evidence>
<dbReference type="InterPro" id="IPR007492">
    <property type="entry name" value="LytTR_DNA-bd_dom"/>
</dbReference>
<proteinExistence type="predicted"/>
<sequence>MPHTCIIVEDEPLARSLMETYVKKVPYLQLVQSFSDPLKALDFLRDNTVDILFSDIQMPEITGITLLKILQKKPLIILTTAYSEYAIEGYELDVLDYLLKPITFERFLKSVEKASLRLNTTVSVQQQPQAPVIQEKVIKEVIINKTDATQAFIFVKDGTKLVKIRLSEIMYIEGLKDYVTIYTTQQKVVALQTLKALEAQLPETQFVRIHNSYIVALEWIESVHREKVQIGKVFLPISDTYRKAFKEFIER</sequence>
<dbReference type="Pfam" id="PF00072">
    <property type="entry name" value="Response_reg"/>
    <property type="match status" value="1"/>
</dbReference>